<keyword evidence="2" id="KW-1185">Reference proteome</keyword>
<proteinExistence type="predicted"/>
<sequence>MGGYDREWRNAFTRNNVLYLITGPMPPDRVEHFKRFHNLILQKCYGRRVPFRVFRGELIVDFECFFGWKNPINVFKLNGYDRFHMRGEMCDSGYLKRMDFWQNRIAMQINCRHNEQPVRETMFAIDETVTDAPEQTTKHVQYNLRDQKTTSGNGNSA</sequence>
<dbReference type="Proteomes" id="UP000267096">
    <property type="component" value="Unassembled WGS sequence"/>
</dbReference>
<organism evidence="3">
    <name type="scientific">Anisakis simplex</name>
    <name type="common">Herring worm</name>
    <dbReference type="NCBI Taxonomy" id="6269"/>
    <lineage>
        <taxon>Eukaryota</taxon>
        <taxon>Metazoa</taxon>
        <taxon>Ecdysozoa</taxon>
        <taxon>Nematoda</taxon>
        <taxon>Chromadorea</taxon>
        <taxon>Rhabditida</taxon>
        <taxon>Spirurina</taxon>
        <taxon>Ascaridomorpha</taxon>
        <taxon>Ascaridoidea</taxon>
        <taxon>Anisakidae</taxon>
        <taxon>Anisakis</taxon>
        <taxon>Anisakis simplex complex</taxon>
    </lineage>
</organism>
<evidence type="ECO:0000313" key="1">
    <source>
        <dbReference type="EMBL" id="VDK71249.1"/>
    </source>
</evidence>
<accession>A0A0M3KH22</accession>
<reference evidence="1 2" key="2">
    <citation type="submission" date="2018-11" db="EMBL/GenBank/DDBJ databases">
        <authorList>
            <consortium name="Pathogen Informatics"/>
        </authorList>
    </citation>
    <scope>NUCLEOTIDE SEQUENCE [LARGE SCALE GENOMIC DNA]</scope>
</reference>
<reference evidence="3" key="1">
    <citation type="submission" date="2017-02" db="UniProtKB">
        <authorList>
            <consortium name="WormBaseParasite"/>
        </authorList>
    </citation>
    <scope>IDENTIFICATION</scope>
</reference>
<gene>
    <name evidence="1" type="ORF">ASIM_LOCUS19671</name>
</gene>
<evidence type="ECO:0000313" key="2">
    <source>
        <dbReference type="Proteomes" id="UP000267096"/>
    </source>
</evidence>
<dbReference type="WBParaSite" id="ASIM_0002028601-mRNA-1">
    <property type="protein sequence ID" value="ASIM_0002028601-mRNA-1"/>
    <property type="gene ID" value="ASIM_0002028601"/>
</dbReference>
<protein>
    <submittedName>
        <fullName evidence="1 3">Uncharacterized protein</fullName>
    </submittedName>
</protein>
<dbReference type="EMBL" id="UYRR01037716">
    <property type="protein sequence ID" value="VDK71249.1"/>
    <property type="molecule type" value="Genomic_DNA"/>
</dbReference>
<dbReference type="AlphaFoldDB" id="A0A0M3KH22"/>
<evidence type="ECO:0000313" key="3">
    <source>
        <dbReference type="WBParaSite" id="ASIM_0002028601-mRNA-1"/>
    </source>
</evidence>
<name>A0A0M3KH22_ANISI</name>